<feature type="region of interest" description="Disordered" evidence="1">
    <location>
        <begin position="1"/>
        <end position="41"/>
    </location>
</feature>
<name>A0A226CZ55_FOLCA</name>
<feature type="compositionally biased region" description="Polar residues" evidence="1">
    <location>
        <begin position="21"/>
        <end position="34"/>
    </location>
</feature>
<comment type="caution">
    <text evidence="2">The sequence shown here is derived from an EMBL/GenBank/DDBJ whole genome shotgun (WGS) entry which is preliminary data.</text>
</comment>
<dbReference type="EMBL" id="LNIX01000048">
    <property type="protein sequence ID" value="OXA38080.1"/>
    <property type="molecule type" value="Genomic_DNA"/>
</dbReference>
<proteinExistence type="predicted"/>
<accession>A0A226CZ55</accession>
<dbReference type="Proteomes" id="UP000198287">
    <property type="component" value="Unassembled WGS sequence"/>
</dbReference>
<keyword evidence="3" id="KW-1185">Reference proteome</keyword>
<sequence>MGKTIKMNSRPRGRPPKWNKAMSSYPSGEASSVQKIRSRSRHSKIRKYRKKYFPNLWESEFVKVSKKTLRLLNLKLSSKLKEEGCSLYSVPIKFLCPKEVQIRTTPLDEKLVALLKNPEPAGMITQSDVNEVITLHPYILNVISPNPFAFAPPMTLEPFGQISAAALSTCTFDLQSIRDGNSSSKGGSLAESSLNQSIISDEFNSFVNYILDDEVDCADNPLMSDCFANLHEFETTTDLDDTGSSSEIEICKQAHVAIMTNLYENEPNNRAEYTKIIGNSGSDPPDLRPSVKLRLLQSSRTHEIEEEDDDGDLVHSHDDPCPSIDVAYHRHIHRQDVLCVSPEIKTTSSQEERMVMLEDLDVLQIMVDPSDELRLPPDRY</sequence>
<evidence type="ECO:0000313" key="2">
    <source>
        <dbReference type="EMBL" id="OXA38080.1"/>
    </source>
</evidence>
<dbReference type="AlphaFoldDB" id="A0A226CZ55"/>
<organism evidence="2 3">
    <name type="scientific">Folsomia candida</name>
    <name type="common">Springtail</name>
    <dbReference type="NCBI Taxonomy" id="158441"/>
    <lineage>
        <taxon>Eukaryota</taxon>
        <taxon>Metazoa</taxon>
        <taxon>Ecdysozoa</taxon>
        <taxon>Arthropoda</taxon>
        <taxon>Hexapoda</taxon>
        <taxon>Collembola</taxon>
        <taxon>Entomobryomorpha</taxon>
        <taxon>Isotomoidea</taxon>
        <taxon>Isotomidae</taxon>
        <taxon>Proisotominae</taxon>
        <taxon>Folsomia</taxon>
    </lineage>
</organism>
<gene>
    <name evidence="2" type="ORF">Fcan01_27139</name>
</gene>
<evidence type="ECO:0000256" key="1">
    <source>
        <dbReference type="SAM" id="MobiDB-lite"/>
    </source>
</evidence>
<reference evidence="2 3" key="1">
    <citation type="submission" date="2015-12" db="EMBL/GenBank/DDBJ databases">
        <title>The genome of Folsomia candida.</title>
        <authorList>
            <person name="Faddeeva A."/>
            <person name="Derks M.F."/>
            <person name="Anvar Y."/>
            <person name="Smit S."/>
            <person name="Van Straalen N."/>
            <person name="Roelofs D."/>
        </authorList>
    </citation>
    <scope>NUCLEOTIDE SEQUENCE [LARGE SCALE GENOMIC DNA]</scope>
    <source>
        <strain evidence="2 3">VU population</strain>
        <tissue evidence="2">Whole body</tissue>
    </source>
</reference>
<evidence type="ECO:0000313" key="3">
    <source>
        <dbReference type="Proteomes" id="UP000198287"/>
    </source>
</evidence>
<protein>
    <submittedName>
        <fullName evidence="2">Uncharacterized protein</fullName>
    </submittedName>
</protein>